<sequence>MSNRSTQHGDAFSAVLIVRTGITERAPARIRATGDGQCSSLSWQRI</sequence>
<dbReference type="Proteomes" id="UP000001740">
    <property type="component" value="Chromosome"/>
</dbReference>
<evidence type="ECO:0000313" key="2">
    <source>
        <dbReference type="Proteomes" id="UP000001740"/>
    </source>
</evidence>
<proteinExistence type="predicted"/>
<dbReference type="EMBL" id="CP000967">
    <property type="protein sequence ID" value="ACD61386.1"/>
    <property type="molecule type" value="Genomic_DNA"/>
</dbReference>
<dbReference type="AlphaFoldDB" id="A0A0K0GR82"/>
<dbReference type="KEGG" id="xop:PXO_02829"/>
<accession>A0A0K0GR82</accession>
<gene>
    <name evidence="1" type="ordered locus">PXO_02829</name>
</gene>
<name>A0A0K0GR82_XANOP</name>
<organism evidence="1 2">
    <name type="scientific">Xanthomonas oryzae pv. oryzae (strain PXO99A)</name>
    <dbReference type="NCBI Taxonomy" id="360094"/>
    <lineage>
        <taxon>Bacteria</taxon>
        <taxon>Pseudomonadati</taxon>
        <taxon>Pseudomonadota</taxon>
        <taxon>Gammaproteobacteria</taxon>
        <taxon>Lysobacterales</taxon>
        <taxon>Lysobacteraceae</taxon>
        <taxon>Xanthomonas</taxon>
    </lineage>
</organism>
<protein>
    <submittedName>
        <fullName evidence="1">Uncharacterized protein</fullName>
    </submittedName>
</protein>
<dbReference type="HOGENOM" id="CLU_3190705_0_0_6"/>
<reference evidence="1 2" key="1">
    <citation type="journal article" date="2008" name="BMC Genomics">
        <title>Genome sequence and rapid evolution of the rice pathogen Xanthomonas oryzae pv. oryzae PXO99A.</title>
        <authorList>
            <person name="Salzberg S.L."/>
            <person name="Sommer D.D."/>
            <person name="Schatz M.C."/>
            <person name="Phillippy A.M."/>
            <person name="Rabinowicz P.D."/>
            <person name="Tsuge S."/>
            <person name="Furutani A."/>
            <person name="Ochiai H."/>
            <person name="Delcher A.L."/>
            <person name="Kelley D."/>
            <person name="Madupu R."/>
            <person name="Puiu D."/>
            <person name="Radune D."/>
            <person name="Shumway M."/>
            <person name="Trapnell C."/>
            <person name="Aparna G."/>
            <person name="Jha G."/>
            <person name="Pandey A."/>
            <person name="Patil P.B."/>
            <person name="Ishihara H."/>
            <person name="Meyer D.F."/>
            <person name="Szurek B."/>
            <person name="Verdier V."/>
            <person name="Koebnik R."/>
            <person name="Dow J.M."/>
            <person name="Ryan R.P."/>
            <person name="Hirata H."/>
            <person name="Tsuyumu S."/>
            <person name="Won Lee S."/>
            <person name="Seo Y.S."/>
            <person name="Sriariyanum M."/>
            <person name="Ronald P.C."/>
            <person name="Sonti R.V."/>
            <person name="Van Sluys M.A."/>
            <person name="Leach J.E."/>
            <person name="White F.F."/>
            <person name="Bogdanove A.J."/>
        </authorList>
    </citation>
    <scope>NUCLEOTIDE SEQUENCE [LARGE SCALE GENOMIC DNA]</scope>
    <source>
        <strain evidence="1 2">PXO99A</strain>
    </source>
</reference>
<evidence type="ECO:0000313" key="1">
    <source>
        <dbReference type="EMBL" id="ACD61386.1"/>
    </source>
</evidence>